<dbReference type="GO" id="GO:0019336">
    <property type="term" value="P:phenol-containing compound catabolic process"/>
    <property type="evidence" value="ECO:0007669"/>
    <property type="project" value="UniProtKB-ARBA"/>
</dbReference>
<dbReference type="EC" id="4.1.3.17" evidence="7"/>
<evidence type="ECO:0000313" key="19">
    <source>
        <dbReference type="EMBL" id="BCB91324.1"/>
    </source>
</evidence>
<evidence type="ECO:0000256" key="4">
    <source>
        <dbReference type="ARBA" id="ARBA00008621"/>
    </source>
</evidence>
<dbReference type="EC" id="4.1.1.112" evidence="8"/>
<organism evidence="19 20">
    <name type="scientific">Phytohabitans suffuscus</name>
    <dbReference type="NCBI Taxonomy" id="624315"/>
    <lineage>
        <taxon>Bacteria</taxon>
        <taxon>Bacillati</taxon>
        <taxon>Actinomycetota</taxon>
        <taxon>Actinomycetes</taxon>
        <taxon>Micromonosporales</taxon>
        <taxon>Micromonosporaceae</taxon>
    </lineage>
</organism>
<proteinExistence type="inferred from homology"/>
<dbReference type="CDD" id="cd16841">
    <property type="entry name" value="RraA_family"/>
    <property type="match status" value="1"/>
</dbReference>
<evidence type="ECO:0000256" key="7">
    <source>
        <dbReference type="ARBA" id="ARBA00012213"/>
    </source>
</evidence>
<feature type="binding site" evidence="18">
    <location>
        <begin position="87"/>
        <end position="90"/>
    </location>
    <ligand>
        <name>substrate</name>
    </ligand>
</feature>
<dbReference type="EMBL" id="AP022871">
    <property type="protein sequence ID" value="BCB91324.1"/>
    <property type="molecule type" value="Genomic_DNA"/>
</dbReference>
<dbReference type="GO" id="GO:0008948">
    <property type="term" value="F:oxaloacetate decarboxylase activity"/>
    <property type="evidence" value="ECO:0007669"/>
    <property type="project" value="UniProtKB-EC"/>
</dbReference>
<evidence type="ECO:0000256" key="18">
    <source>
        <dbReference type="PIRSR" id="PIRSR605493-1"/>
    </source>
</evidence>
<dbReference type="SUPFAM" id="SSF89562">
    <property type="entry name" value="RraA-like"/>
    <property type="match status" value="1"/>
</dbReference>
<comment type="catalytic activity">
    <reaction evidence="1">
        <text>4-hydroxy-4-methyl-2-oxoglutarate = 2 pyruvate</text>
        <dbReference type="Rhea" id="RHEA:22748"/>
        <dbReference type="ChEBI" id="CHEBI:15361"/>
        <dbReference type="ChEBI" id="CHEBI:58276"/>
        <dbReference type="EC" id="4.1.3.17"/>
    </reaction>
</comment>
<evidence type="ECO:0000256" key="1">
    <source>
        <dbReference type="ARBA" id="ARBA00001342"/>
    </source>
</evidence>
<dbReference type="FunFam" id="3.50.30.40:FF:000002">
    <property type="entry name" value="4-carboxy-4-hydroxy-2-oxoadipate aldolase/oxaloacetate decarboxylase"/>
    <property type="match status" value="1"/>
</dbReference>
<dbReference type="GO" id="GO:0047443">
    <property type="term" value="F:4-hydroxy-4-methyl-2-oxoglutarate aldolase activity"/>
    <property type="evidence" value="ECO:0007669"/>
    <property type="project" value="UniProtKB-EC"/>
</dbReference>
<name>A0A6F8YZ33_9ACTN</name>
<evidence type="ECO:0000256" key="13">
    <source>
        <dbReference type="ARBA" id="ARBA00025046"/>
    </source>
</evidence>
<reference evidence="19 20" key="1">
    <citation type="submission" date="2020-03" db="EMBL/GenBank/DDBJ databases">
        <title>Whole genome shotgun sequence of Phytohabitans suffuscus NBRC 105367.</title>
        <authorList>
            <person name="Komaki H."/>
            <person name="Tamura T."/>
        </authorList>
    </citation>
    <scope>NUCLEOTIDE SEQUENCE [LARGE SCALE GENOMIC DNA]</scope>
    <source>
        <strain evidence="19 20">NBRC 105367</strain>
    </source>
</reference>
<dbReference type="InterPro" id="IPR036704">
    <property type="entry name" value="RraA/RraA-like_sf"/>
</dbReference>
<dbReference type="Gene3D" id="3.50.30.40">
    <property type="entry name" value="Ribonuclease E inhibitor RraA/RraA-like"/>
    <property type="match status" value="1"/>
</dbReference>
<evidence type="ECO:0000256" key="10">
    <source>
        <dbReference type="ARBA" id="ARBA00022723"/>
    </source>
</evidence>
<gene>
    <name evidence="19" type="ORF">Psuf_086370</name>
</gene>
<evidence type="ECO:0000256" key="6">
    <source>
        <dbReference type="ARBA" id="ARBA00011643"/>
    </source>
</evidence>
<evidence type="ECO:0000256" key="16">
    <source>
        <dbReference type="ARBA" id="ARBA00047973"/>
    </source>
</evidence>
<feature type="binding site" evidence="18">
    <location>
        <position position="110"/>
    </location>
    <ligand>
        <name>Mg(2+)</name>
        <dbReference type="ChEBI" id="CHEBI:18420"/>
    </ligand>
</feature>
<evidence type="ECO:0000256" key="8">
    <source>
        <dbReference type="ARBA" id="ARBA00012947"/>
    </source>
</evidence>
<dbReference type="GO" id="GO:0046872">
    <property type="term" value="F:metal ion binding"/>
    <property type="evidence" value="ECO:0007669"/>
    <property type="project" value="UniProtKB-KW"/>
</dbReference>
<evidence type="ECO:0000256" key="12">
    <source>
        <dbReference type="ARBA" id="ARBA00023239"/>
    </source>
</evidence>
<comment type="cofactor">
    <cofactor evidence="3">
        <name>a divalent metal cation</name>
        <dbReference type="ChEBI" id="CHEBI:60240"/>
    </cofactor>
</comment>
<evidence type="ECO:0000256" key="17">
    <source>
        <dbReference type="ARBA" id="ARBA00061585"/>
    </source>
</evidence>
<dbReference type="RefSeq" id="WP_173164264.1">
    <property type="nucleotide sequence ID" value="NZ_AP022871.1"/>
</dbReference>
<sequence length="211" mass="21213">MAAPTPRDPVARLADLDAATVHEAAGRTGDLDPGIRPIQSGVTVAGRAVTAACHPGDNLAVHRAVLAAGPGDVLVVAAGGHLAGYWGEILAVAAQHRGVAGLVIDGGCRDTAALRRMGFPVWSAGVSVHGTVKKTAQCVNEPVVAGGVPVAPGDYVLADDDGVVVVPAGRVGAVLDAAESRRDREEAGFARLREGATTFEVLGIEGVSARG</sequence>
<protein>
    <recommendedName>
        <fullName evidence="9">Putative 4-hydroxy-4-methyl-2-oxoglutarate aldolase</fullName>
        <ecNumber evidence="8">4.1.1.112</ecNumber>
        <ecNumber evidence="7">4.1.3.17</ecNumber>
    </recommendedName>
    <alternativeName>
        <fullName evidence="15">Oxaloacetate decarboxylase</fullName>
    </alternativeName>
    <alternativeName>
        <fullName evidence="14">RraA-like protein</fullName>
    </alternativeName>
</protein>
<keyword evidence="20" id="KW-1185">Reference proteome</keyword>
<dbReference type="NCBIfam" id="NF006731">
    <property type="entry name" value="PRK09262.1"/>
    <property type="match status" value="1"/>
</dbReference>
<dbReference type="InterPro" id="IPR005493">
    <property type="entry name" value="RraA/RraA-like"/>
</dbReference>
<dbReference type="KEGG" id="psuu:Psuf_086370"/>
<evidence type="ECO:0000256" key="9">
    <source>
        <dbReference type="ARBA" id="ARBA00016549"/>
    </source>
</evidence>
<dbReference type="GO" id="GO:0032787">
    <property type="term" value="P:monocarboxylic acid metabolic process"/>
    <property type="evidence" value="ECO:0007669"/>
    <property type="project" value="UniProtKB-ARBA"/>
</dbReference>
<accession>A0A6F8YZ33</accession>
<dbReference type="Pfam" id="PF03737">
    <property type="entry name" value="RraA-like"/>
    <property type="match status" value="1"/>
</dbReference>
<comment type="similarity">
    <text evidence="4">Belongs to the class II aldolase/RraA-like family.</text>
</comment>
<evidence type="ECO:0000256" key="14">
    <source>
        <dbReference type="ARBA" id="ARBA00030169"/>
    </source>
</evidence>
<evidence type="ECO:0000256" key="15">
    <source>
        <dbReference type="ARBA" id="ARBA00032305"/>
    </source>
</evidence>
<dbReference type="PANTHER" id="PTHR33254:SF16">
    <property type="entry name" value="BLR3842 PROTEIN"/>
    <property type="match status" value="1"/>
</dbReference>
<evidence type="ECO:0000256" key="5">
    <source>
        <dbReference type="ARBA" id="ARBA00011233"/>
    </source>
</evidence>
<evidence type="ECO:0000256" key="3">
    <source>
        <dbReference type="ARBA" id="ARBA00001968"/>
    </source>
</evidence>
<feature type="binding site" evidence="18">
    <location>
        <position position="109"/>
    </location>
    <ligand>
        <name>substrate</name>
    </ligand>
</feature>
<dbReference type="AlphaFoldDB" id="A0A6F8YZ33"/>
<dbReference type="PANTHER" id="PTHR33254">
    <property type="entry name" value="4-HYDROXY-4-METHYL-2-OXOGLUTARATE ALDOLASE 3-RELATED"/>
    <property type="match status" value="1"/>
</dbReference>
<reference evidence="19 20" key="2">
    <citation type="submission" date="2020-03" db="EMBL/GenBank/DDBJ databases">
        <authorList>
            <person name="Ichikawa N."/>
            <person name="Kimura A."/>
            <person name="Kitahashi Y."/>
            <person name="Uohara A."/>
        </authorList>
    </citation>
    <scope>NUCLEOTIDE SEQUENCE [LARGE SCALE GENOMIC DNA]</scope>
    <source>
        <strain evidence="19 20">NBRC 105367</strain>
    </source>
</reference>
<evidence type="ECO:0000256" key="11">
    <source>
        <dbReference type="ARBA" id="ARBA00022842"/>
    </source>
</evidence>
<dbReference type="Proteomes" id="UP000503011">
    <property type="component" value="Chromosome"/>
</dbReference>
<keyword evidence="11 18" id="KW-0460">Magnesium</keyword>
<evidence type="ECO:0000313" key="20">
    <source>
        <dbReference type="Proteomes" id="UP000503011"/>
    </source>
</evidence>
<dbReference type="GO" id="GO:0046395">
    <property type="term" value="P:carboxylic acid catabolic process"/>
    <property type="evidence" value="ECO:0007669"/>
    <property type="project" value="UniProtKB-ARBA"/>
</dbReference>
<comment type="subunit">
    <text evidence="5">Homotrimer.</text>
</comment>
<comment type="subunit">
    <text evidence="6">Homohexamer.</text>
</comment>
<keyword evidence="12" id="KW-0456">Lyase</keyword>
<comment type="cofactor">
    <cofactor evidence="2 18">
        <name>Mg(2+)</name>
        <dbReference type="ChEBI" id="CHEBI:18420"/>
    </cofactor>
</comment>
<comment type="function">
    <text evidence="13">Catalyzes the aldol cleavage of 4-hydroxy-4-methyl-2-oxoglutarate (HMG) into 2 molecules of pyruvate. Also contains a secondary oxaloacetate (OAA) decarboxylase activity due to the common pyruvate enolate transition state formed following C-C bond cleavage in the retro-aldol and decarboxylation reactions.</text>
</comment>
<evidence type="ECO:0000256" key="2">
    <source>
        <dbReference type="ARBA" id="ARBA00001946"/>
    </source>
</evidence>
<comment type="similarity">
    <text evidence="17">Belongs to the LigK/PcmE family.</text>
</comment>
<comment type="catalytic activity">
    <reaction evidence="16">
        <text>oxaloacetate + H(+) = pyruvate + CO2</text>
        <dbReference type="Rhea" id="RHEA:15641"/>
        <dbReference type="ChEBI" id="CHEBI:15361"/>
        <dbReference type="ChEBI" id="CHEBI:15378"/>
        <dbReference type="ChEBI" id="CHEBI:16452"/>
        <dbReference type="ChEBI" id="CHEBI:16526"/>
        <dbReference type="EC" id="4.1.1.112"/>
    </reaction>
</comment>
<keyword evidence="10 18" id="KW-0479">Metal-binding</keyword>